<proteinExistence type="predicted"/>
<gene>
    <name evidence="3" type="primary">cav</name>
</gene>
<feature type="region of interest" description="Disordered" evidence="1">
    <location>
        <begin position="242"/>
        <end position="283"/>
    </location>
</feature>
<reference evidence="2" key="1">
    <citation type="submission" date="2024-06" db="UniProtKB">
        <authorList>
            <consortium name="RefSeq"/>
        </authorList>
    </citation>
    <scope>NUCLEOTIDE SEQUENCE [LARGE SCALE GENOMIC DNA]</scope>
    <source>
        <strain evidence="2">MV2-25</strain>
    </source>
</reference>
<reference evidence="3" key="2">
    <citation type="submission" date="2025-08" db="UniProtKB">
        <authorList>
            <consortium name="RefSeq"/>
        </authorList>
    </citation>
    <scope>IDENTIFICATION</scope>
    <source>
        <strain evidence="3">MV-25-SWS-2005</strain>
        <tissue evidence="3">Whole body</tissue>
    </source>
</reference>
<dbReference type="Proteomes" id="UP000001819">
    <property type="component" value="Chromosome 2"/>
</dbReference>
<evidence type="ECO:0000313" key="2">
    <source>
        <dbReference type="Proteomes" id="UP000001819"/>
    </source>
</evidence>
<sequence>MPGTGLPEALLKYQAEEEQMVMSSAEEHEREFFRKYYPPCKIRPADLERVYSPEDVRELCLRTKVRVNMTHLNCVWDAKKRLNAKNRLENRSERFINAMLIKAVARKMVEHYTDEEVAEYNLVAKSELKKQNNFRLDRYKRERECIGPEATDVTTSFSQPLLNDSAAAVFVQPDQPTTPFNATTAIPENDAFLSTGIDSDDELWDIGQDEIEIPPETQLSESVSCDLGHDWVQAGLQVNSESMSLDDDISSQSQALPGHTVDSEDYNEFGTQVAAASTQENQP</sequence>
<evidence type="ECO:0000256" key="1">
    <source>
        <dbReference type="SAM" id="MobiDB-lite"/>
    </source>
</evidence>
<dbReference type="FunCoup" id="A0A6I8V2Y2">
    <property type="interactions" value="127"/>
</dbReference>
<accession>A0A6I8V2Y2</accession>
<keyword evidence="2" id="KW-1185">Reference proteome</keyword>
<name>A0A6I8V2Y2_DROPS</name>
<evidence type="ECO:0000313" key="3">
    <source>
        <dbReference type="RefSeq" id="XP_002137495.2"/>
    </source>
</evidence>
<organism evidence="2 3">
    <name type="scientific">Drosophila pseudoobscura pseudoobscura</name>
    <name type="common">Fruit fly</name>
    <dbReference type="NCBI Taxonomy" id="46245"/>
    <lineage>
        <taxon>Eukaryota</taxon>
        <taxon>Metazoa</taxon>
        <taxon>Ecdysozoa</taxon>
        <taxon>Arthropoda</taxon>
        <taxon>Hexapoda</taxon>
        <taxon>Insecta</taxon>
        <taxon>Pterygota</taxon>
        <taxon>Neoptera</taxon>
        <taxon>Endopterygota</taxon>
        <taxon>Diptera</taxon>
        <taxon>Brachycera</taxon>
        <taxon>Muscomorpha</taxon>
        <taxon>Ephydroidea</taxon>
        <taxon>Drosophilidae</taxon>
        <taxon>Drosophila</taxon>
        <taxon>Sophophora</taxon>
    </lineage>
</organism>
<dbReference type="RefSeq" id="XP_002137495.2">
    <property type="nucleotide sequence ID" value="XM_002137459.3"/>
</dbReference>
<dbReference type="AlphaFoldDB" id="A0A6I8V2Y2"/>
<dbReference type="KEGG" id="dpo:6897342"/>
<dbReference type="InParanoid" id="A0A6I8V2Y2"/>
<feature type="compositionally biased region" description="Polar residues" evidence="1">
    <location>
        <begin position="274"/>
        <end position="283"/>
    </location>
</feature>
<protein>
    <submittedName>
        <fullName evidence="3">Telomere-binding protein cav</fullName>
    </submittedName>
</protein>